<evidence type="ECO:0000256" key="5">
    <source>
        <dbReference type="ARBA" id="ARBA00022741"/>
    </source>
</evidence>
<dbReference type="InterPro" id="IPR000550">
    <property type="entry name" value="Hppk"/>
</dbReference>
<dbReference type="EC" id="2.7.6.3" evidence="3"/>
<keyword evidence="5" id="KW-0547">Nucleotide-binding</keyword>
<organism evidence="10 11">
    <name type="scientific">Nocardioides islandensis</name>
    <dbReference type="NCBI Taxonomy" id="433663"/>
    <lineage>
        <taxon>Bacteria</taxon>
        <taxon>Bacillati</taxon>
        <taxon>Actinomycetota</taxon>
        <taxon>Actinomycetes</taxon>
        <taxon>Propionibacteriales</taxon>
        <taxon>Nocardioidaceae</taxon>
        <taxon>Nocardioides</taxon>
    </lineage>
</organism>
<name>A0A930V9K3_9ACTN</name>
<dbReference type="AlphaFoldDB" id="A0A930V9K3"/>
<evidence type="ECO:0000256" key="1">
    <source>
        <dbReference type="ARBA" id="ARBA00000198"/>
    </source>
</evidence>
<evidence type="ECO:0000256" key="8">
    <source>
        <dbReference type="ARBA" id="ARBA00022909"/>
    </source>
</evidence>
<evidence type="ECO:0000256" key="6">
    <source>
        <dbReference type="ARBA" id="ARBA00022777"/>
    </source>
</evidence>
<dbReference type="PANTHER" id="PTHR43071">
    <property type="entry name" value="2-AMINO-4-HYDROXY-6-HYDROXYMETHYLDIHYDROPTERIDINE PYROPHOSPHOKINASE"/>
    <property type="match status" value="1"/>
</dbReference>
<dbReference type="NCBIfam" id="TIGR01498">
    <property type="entry name" value="folK"/>
    <property type="match status" value="1"/>
</dbReference>
<evidence type="ECO:0000256" key="2">
    <source>
        <dbReference type="ARBA" id="ARBA00005051"/>
    </source>
</evidence>
<dbReference type="GO" id="GO:0016301">
    <property type="term" value="F:kinase activity"/>
    <property type="evidence" value="ECO:0007669"/>
    <property type="project" value="UniProtKB-KW"/>
</dbReference>
<dbReference type="Pfam" id="PF01288">
    <property type="entry name" value="HPPK"/>
    <property type="match status" value="1"/>
</dbReference>
<evidence type="ECO:0000259" key="9">
    <source>
        <dbReference type="Pfam" id="PF01288"/>
    </source>
</evidence>
<comment type="pathway">
    <text evidence="2">Cofactor biosynthesis; tetrahydrofolate biosynthesis; 2-amino-4-hydroxy-6-hydroxymethyl-7,8-dihydropteridine diphosphate from 7,8-dihydroneopterin triphosphate: step 4/4.</text>
</comment>
<proteinExistence type="predicted"/>
<evidence type="ECO:0000256" key="4">
    <source>
        <dbReference type="ARBA" id="ARBA00022679"/>
    </source>
</evidence>
<dbReference type="EMBL" id="JADKPN010000001">
    <property type="protein sequence ID" value="MBF4762452.1"/>
    <property type="molecule type" value="Genomic_DNA"/>
</dbReference>
<dbReference type="PANTHER" id="PTHR43071:SF1">
    <property type="entry name" value="2-AMINO-4-HYDROXY-6-HYDROXYMETHYLDIHYDROPTERIDINE PYROPHOSPHOKINASE"/>
    <property type="match status" value="1"/>
</dbReference>
<keyword evidence="8" id="KW-0289">Folate biosynthesis</keyword>
<dbReference type="RefSeq" id="WP_194705564.1">
    <property type="nucleotide sequence ID" value="NZ_JADKPN010000001.1"/>
</dbReference>
<accession>A0A930V9K3</accession>
<dbReference type="SUPFAM" id="SSF55083">
    <property type="entry name" value="6-hydroxymethyl-7,8-dihydropterin pyrophosphokinase, HPPK"/>
    <property type="match status" value="1"/>
</dbReference>
<dbReference type="Gene3D" id="3.30.70.560">
    <property type="entry name" value="7,8-Dihydro-6-hydroxymethylpterin-pyrophosphokinase HPPK"/>
    <property type="match status" value="1"/>
</dbReference>
<dbReference type="Proteomes" id="UP000640489">
    <property type="component" value="Unassembled WGS sequence"/>
</dbReference>
<keyword evidence="4 10" id="KW-0808">Transferase</keyword>
<dbReference type="GO" id="GO:0046656">
    <property type="term" value="P:folic acid biosynthetic process"/>
    <property type="evidence" value="ECO:0007669"/>
    <property type="project" value="UniProtKB-KW"/>
</dbReference>
<dbReference type="GO" id="GO:0003848">
    <property type="term" value="F:2-amino-4-hydroxy-6-hydroxymethyldihydropteridine diphosphokinase activity"/>
    <property type="evidence" value="ECO:0007669"/>
    <property type="project" value="UniProtKB-EC"/>
</dbReference>
<evidence type="ECO:0000256" key="3">
    <source>
        <dbReference type="ARBA" id="ARBA00013253"/>
    </source>
</evidence>
<dbReference type="GO" id="GO:0005524">
    <property type="term" value="F:ATP binding"/>
    <property type="evidence" value="ECO:0007669"/>
    <property type="project" value="UniProtKB-KW"/>
</dbReference>
<reference evidence="10" key="1">
    <citation type="submission" date="2020-11" db="EMBL/GenBank/DDBJ databases">
        <title>Nocardioides sp. nov., isolated from Soil of Cynanchum wilfordii Hemsley rhizosphere.</title>
        <authorList>
            <person name="Lee J.-S."/>
            <person name="Suh M.K."/>
            <person name="Kim J.-S."/>
        </authorList>
    </citation>
    <scope>NUCLEOTIDE SEQUENCE</scope>
    <source>
        <strain evidence="10">KCTC 19275</strain>
    </source>
</reference>
<protein>
    <recommendedName>
        <fullName evidence="3">2-amino-4-hydroxy-6-hydroxymethyldihydropteridine diphosphokinase</fullName>
        <ecNumber evidence="3">2.7.6.3</ecNumber>
    </recommendedName>
</protein>
<gene>
    <name evidence="10" type="primary">folK</name>
    <name evidence="10" type="ORF">ISU07_04890</name>
</gene>
<comment type="caution">
    <text evidence="10">The sequence shown here is derived from an EMBL/GenBank/DDBJ whole genome shotgun (WGS) entry which is preliminary data.</text>
</comment>
<dbReference type="CDD" id="cd00483">
    <property type="entry name" value="HPPK"/>
    <property type="match status" value="1"/>
</dbReference>
<evidence type="ECO:0000313" key="10">
    <source>
        <dbReference type="EMBL" id="MBF4762452.1"/>
    </source>
</evidence>
<evidence type="ECO:0000313" key="11">
    <source>
        <dbReference type="Proteomes" id="UP000640489"/>
    </source>
</evidence>
<comment type="catalytic activity">
    <reaction evidence="1">
        <text>6-hydroxymethyl-7,8-dihydropterin + ATP = (7,8-dihydropterin-6-yl)methyl diphosphate + AMP + H(+)</text>
        <dbReference type="Rhea" id="RHEA:11412"/>
        <dbReference type="ChEBI" id="CHEBI:15378"/>
        <dbReference type="ChEBI" id="CHEBI:30616"/>
        <dbReference type="ChEBI" id="CHEBI:44841"/>
        <dbReference type="ChEBI" id="CHEBI:72950"/>
        <dbReference type="ChEBI" id="CHEBI:456215"/>
        <dbReference type="EC" id="2.7.6.3"/>
    </reaction>
</comment>
<evidence type="ECO:0000256" key="7">
    <source>
        <dbReference type="ARBA" id="ARBA00022840"/>
    </source>
</evidence>
<keyword evidence="7" id="KW-0067">ATP-binding</keyword>
<keyword evidence="11" id="KW-1185">Reference proteome</keyword>
<feature type="domain" description="7,8-dihydro-6-hydroxymethylpterin-pyrophosphokinase" evidence="9">
    <location>
        <begin position="26"/>
        <end position="158"/>
    </location>
</feature>
<dbReference type="InterPro" id="IPR035907">
    <property type="entry name" value="Hppk_sf"/>
</dbReference>
<keyword evidence="6" id="KW-0418">Kinase</keyword>
<sequence length="192" mass="20991">MTETPNPHIPDSDTLTGEMRPIRRAVLSLGSNLGERLTSLQGAVNAIADTPDVWVTGVSPVYETEPVDCPPGSENFLNAVVLIDTTLAASRLLDRAHAIEDAMGRERGDGVPVNAPRTLDVDVIVVGDRRADDEHLVLPHPRAFERAFVLQPWYDIEPDAVLPDHGPIAELLEKAPDRDGLKLRDDLTLQDQ</sequence>